<dbReference type="OrthoDB" id="9909311at2759"/>
<dbReference type="GO" id="GO:0005634">
    <property type="term" value="C:nucleus"/>
    <property type="evidence" value="ECO:0007669"/>
    <property type="project" value="UniProtKB-SubCell"/>
</dbReference>
<proteinExistence type="predicted"/>
<dbReference type="InterPro" id="IPR004875">
    <property type="entry name" value="DDE_SF_endonuclease_dom"/>
</dbReference>
<evidence type="ECO:0000256" key="1">
    <source>
        <dbReference type="ARBA" id="ARBA00004123"/>
    </source>
</evidence>
<reference evidence="5 6" key="1">
    <citation type="journal article" date="2019" name="Sci. Rep.">
        <title>Orb-weaving spider Araneus ventricosus genome elucidates the spidroin gene catalogue.</title>
        <authorList>
            <person name="Kono N."/>
            <person name="Nakamura H."/>
            <person name="Ohtoshi R."/>
            <person name="Moran D.A.P."/>
            <person name="Shinohara A."/>
            <person name="Yoshida Y."/>
            <person name="Fujiwara M."/>
            <person name="Mori M."/>
            <person name="Tomita M."/>
            <person name="Arakawa K."/>
        </authorList>
    </citation>
    <scope>NUCLEOTIDE SEQUENCE [LARGE SCALE GENOMIC DNA]</scope>
</reference>
<dbReference type="PROSITE" id="PS51253">
    <property type="entry name" value="HTH_CENPB"/>
    <property type="match status" value="1"/>
</dbReference>
<keyword evidence="2" id="KW-0238">DNA-binding</keyword>
<evidence type="ECO:0000256" key="3">
    <source>
        <dbReference type="SAM" id="MobiDB-lite"/>
    </source>
</evidence>
<keyword evidence="6" id="KW-1185">Reference proteome</keyword>
<protein>
    <submittedName>
        <fullName evidence="5">Tigger transposable element-derived protein 6</fullName>
    </submittedName>
</protein>
<evidence type="ECO:0000313" key="6">
    <source>
        <dbReference type="Proteomes" id="UP000499080"/>
    </source>
</evidence>
<dbReference type="SMART" id="SM00674">
    <property type="entry name" value="CENPB"/>
    <property type="match status" value="1"/>
</dbReference>
<dbReference type="Pfam" id="PF03184">
    <property type="entry name" value="DDE_1"/>
    <property type="match status" value="1"/>
</dbReference>
<organism evidence="5 6">
    <name type="scientific">Araneus ventricosus</name>
    <name type="common">Orbweaver spider</name>
    <name type="synonym">Epeira ventricosa</name>
    <dbReference type="NCBI Taxonomy" id="182803"/>
    <lineage>
        <taxon>Eukaryota</taxon>
        <taxon>Metazoa</taxon>
        <taxon>Ecdysozoa</taxon>
        <taxon>Arthropoda</taxon>
        <taxon>Chelicerata</taxon>
        <taxon>Arachnida</taxon>
        <taxon>Araneae</taxon>
        <taxon>Araneomorphae</taxon>
        <taxon>Entelegynae</taxon>
        <taxon>Araneoidea</taxon>
        <taxon>Araneidae</taxon>
        <taxon>Araneus</taxon>
    </lineage>
</organism>
<dbReference type="SUPFAM" id="SSF46689">
    <property type="entry name" value="Homeodomain-like"/>
    <property type="match status" value="1"/>
</dbReference>
<dbReference type="InterPro" id="IPR006600">
    <property type="entry name" value="HTH_CenpB_DNA-bd_dom"/>
</dbReference>
<dbReference type="Gene3D" id="1.10.10.60">
    <property type="entry name" value="Homeodomain-like"/>
    <property type="match status" value="1"/>
</dbReference>
<comment type="caution">
    <text evidence="5">The sequence shown here is derived from an EMBL/GenBank/DDBJ whole genome shotgun (WGS) entry which is preliminary data.</text>
</comment>
<dbReference type="EMBL" id="BGPR01007121">
    <property type="protein sequence ID" value="GBN24445.1"/>
    <property type="molecule type" value="Genomic_DNA"/>
</dbReference>
<name>A0A4Y2MBG8_ARAVE</name>
<comment type="subcellular location">
    <subcellularLocation>
        <location evidence="1">Nucleus</location>
    </subcellularLocation>
</comment>
<dbReference type="Pfam" id="PF03221">
    <property type="entry name" value="HTH_Tnp_Tc5"/>
    <property type="match status" value="1"/>
</dbReference>
<dbReference type="GO" id="GO:0003677">
    <property type="term" value="F:DNA binding"/>
    <property type="evidence" value="ECO:0007669"/>
    <property type="project" value="UniProtKB-KW"/>
</dbReference>
<sequence>MPRRFAGETSVNDRKFKGSGQNAVPTRALVPTGGYSTTRCLTGRITTAELGLPVSTLNTLIYKREIIEESHHQSGSSASKKLRVQSGKFADVEKVLLQWINQCRSVKFPNSGPLLMKKAQEISKKLNVECDASFSSGWLHKFKLRHGITGKTVSGESGDVDCETVDDWIQNQLPDLIKGYEQKDIFNADETGLFYNLLPSKTLAIKSDTCHGGKKSKKRLTALLCANVDESEKLPPLIIGKSKKPRCFKNVKTLPTKYLSNKKSWMTMSFFIDWLKGLNDKMRKQKRRIILFIDQSPTHPPDTNFLKNITVKFFPANCSSKLQPLDLGVIKSLKNNIENFW</sequence>
<feature type="region of interest" description="Disordered" evidence="3">
    <location>
        <begin position="1"/>
        <end position="23"/>
    </location>
</feature>
<evidence type="ECO:0000256" key="2">
    <source>
        <dbReference type="ARBA" id="ARBA00023125"/>
    </source>
</evidence>
<gene>
    <name evidence="5" type="primary">TIGD6_153</name>
    <name evidence="5" type="ORF">AVEN_56542_1</name>
</gene>
<dbReference type="AlphaFoldDB" id="A0A4Y2MBG8"/>
<dbReference type="PANTHER" id="PTHR19303">
    <property type="entry name" value="TRANSPOSON"/>
    <property type="match status" value="1"/>
</dbReference>
<dbReference type="InterPro" id="IPR009057">
    <property type="entry name" value="Homeodomain-like_sf"/>
</dbReference>
<feature type="domain" description="HTH CENPB-type" evidence="4">
    <location>
        <begin position="80"/>
        <end position="152"/>
    </location>
</feature>
<dbReference type="Proteomes" id="UP000499080">
    <property type="component" value="Unassembled WGS sequence"/>
</dbReference>
<accession>A0A4Y2MBG8</accession>
<dbReference type="PANTHER" id="PTHR19303:SF73">
    <property type="entry name" value="PROTEIN PDC2"/>
    <property type="match status" value="1"/>
</dbReference>
<evidence type="ECO:0000259" key="4">
    <source>
        <dbReference type="PROSITE" id="PS51253"/>
    </source>
</evidence>
<evidence type="ECO:0000313" key="5">
    <source>
        <dbReference type="EMBL" id="GBN24445.1"/>
    </source>
</evidence>
<dbReference type="InterPro" id="IPR050863">
    <property type="entry name" value="CenT-Element_Derived"/>
</dbReference>